<accession>A0A494USV7</accession>
<name>A0A494USV7_9ACTN</name>
<evidence type="ECO:0000313" key="3">
    <source>
        <dbReference type="Proteomes" id="UP000282170"/>
    </source>
</evidence>
<dbReference type="KEGG" id="sfug:CNQ36_22590"/>
<organism evidence="2 3">
    <name type="scientific">Streptomyces fungicidicus</name>
    <dbReference type="NCBI Taxonomy" id="68203"/>
    <lineage>
        <taxon>Bacteria</taxon>
        <taxon>Bacillati</taxon>
        <taxon>Actinomycetota</taxon>
        <taxon>Actinomycetes</taxon>
        <taxon>Kitasatosporales</taxon>
        <taxon>Streptomycetaceae</taxon>
        <taxon>Streptomyces</taxon>
    </lineage>
</organism>
<dbReference type="AlphaFoldDB" id="A0A494USV7"/>
<protein>
    <submittedName>
        <fullName evidence="2">Uncharacterized protein</fullName>
    </submittedName>
</protein>
<dbReference type="EMBL" id="CP023407">
    <property type="protein sequence ID" value="AYL37943.1"/>
    <property type="molecule type" value="Genomic_DNA"/>
</dbReference>
<dbReference type="Proteomes" id="UP000282170">
    <property type="component" value="Chromosome"/>
</dbReference>
<keyword evidence="1" id="KW-1133">Transmembrane helix</keyword>
<evidence type="ECO:0000256" key="1">
    <source>
        <dbReference type="SAM" id="Phobius"/>
    </source>
</evidence>
<keyword evidence="1" id="KW-0472">Membrane</keyword>
<keyword evidence="3" id="KW-1185">Reference proteome</keyword>
<keyword evidence="1" id="KW-0812">Transmembrane</keyword>
<sequence length="100" mass="10135">MTTMRASSIAKSCGAVVLYAVAAALVLFSFAMTVEADNPAAFPGRRDNDGAFGALLCVGIAALSAAVAVTSLSRRLLSKVVCAAIILVCVYRVVGVAGQL</sequence>
<feature type="transmembrane region" description="Helical" evidence="1">
    <location>
        <begin position="52"/>
        <end position="69"/>
    </location>
</feature>
<feature type="transmembrane region" description="Helical" evidence="1">
    <location>
        <begin position="76"/>
        <end position="94"/>
    </location>
</feature>
<reference evidence="2 3" key="1">
    <citation type="submission" date="2017-09" db="EMBL/GenBank/DDBJ databases">
        <authorList>
            <person name="Zhang H."/>
            <person name="Hu S."/>
            <person name="Xu J."/>
            <person name="He Z."/>
        </authorList>
    </citation>
    <scope>NUCLEOTIDE SEQUENCE [LARGE SCALE GENOMIC DNA]</scope>
    <source>
        <strain evidence="2 3">TXX3120</strain>
    </source>
</reference>
<gene>
    <name evidence="2" type="ORF">CNQ36_22590</name>
</gene>
<proteinExistence type="predicted"/>
<evidence type="ECO:0000313" key="2">
    <source>
        <dbReference type="EMBL" id="AYL37943.1"/>
    </source>
</evidence>